<dbReference type="GO" id="GO:0030151">
    <property type="term" value="F:molybdenum ion binding"/>
    <property type="evidence" value="ECO:0007669"/>
    <property type="project" value="InterPro"/>
</dbReference>
<dbReference type="EMBL" id="RBJC01000004">
    <property type="protein sequence ID" value="RKR77313.1"/>
    <property type="molecule type" value="Genomic_DNA"/>
</dbReference>
<dbReference type="AlphaFoldDB" id="A0A420XJ97"/>
<evidence type="ECO:0000313" key="2">
    <source>
        <dbReference type="EMBL" id="RKR77313.1"/>
    </source>
</evidence>
<reference evidence="2 3" key="1">
    <citation type="submission" date="2018-10" db="EMBL/GenBank/DDBJ databases">
        <title>Genomic Encyclopedia of Type Strains, Phase IV (KMG-IV): sequencing the most valuable type-strain genomes for metagenomic binning, comparative biology and taxonomic classification.</title>
        <authorList>
            <person name="Goeker M."/>
        </authorList>
    </citation>
    <scope>NUCLEOTIDE SEQUENCE [LARGE SCALE GENOMIC DNA]</scope>
    <source>
        <strain evidence="2 3">DSM 23800</strain>
    </source>
</reference>
<dbReference type="SUPFAM" id="SSF141673">
    <property type="entry name" value="MOSC N-terminal domain-like"/>
    <property type="match status" value="1"/>
</dbReference>
<dbReference type="PROSITE" id="PS51340">
    <property type="entry name" value="MOSC"/>
    <property type="match status" value="1"/>
</dbReference>
<dbReference type="Proteomes" id="UP000280099">
    <property type="component" value="Unassembled WGS sequence"/>
</dbReference>
<accession>A0A420XJ97</accession>
<dbReference type="Pfam" id="PF03476">
    <property type="entry name" value="MOSC_N"/>
    <property type="match status" value="1"/>
</dbReference>
<feature type="domain" description="MOSC" evidence="1">
    <location>
        <begin position="110"/>
        <end position="261"/>
    </location>
</feature>
<dbReference type="GO" id="GO:0030170">
    <property type="term" value="F:pyridoxal phosphate binding"/>
    <property type="evidence" value="ECO:0007669"/>
    <property type="project" value="InterPro"/>
</dbReference>
<dbReference type="OrthoDB" id="581532at2"/>
<evidence type="ECO:0000259" key="1">
    <source>
        <dbReference type="PROSITE" id="PS51340"/>
    </source>
</evidence>
<dbReference type="RefSeq" id="WP_121121920.1">
    <property type="nucleotide sequence ID" value="NZ_CP016604.1"/>
</dbReference>
<dbReference type="SUPFAM" id="SSF50800">
    <property type="entry name" value="PK beta-barrel domain-like"/>
    <property type="match status" value="1"/>
</dbReference>
<proteinExistence type="predicted"/>
<dbReference type="InterPro" id="IPR005303">
    <property type="entry name" value="MOCOS_middle"/>
</dbReference>
<name>A0A420XJ97_9PAST</name>
<keyword evidence="3" id="KW-1185">Reference proteome</keyword>
<gene>
    <name evidence="2" type="ORF">DES31_0642</name>
</gene>
<dbReference type="Pfam" id="PF03473">
    <property type="entry name" value="MOSC"/>
    <property type="match status" value="1"/>
</dbReference>
<sequence length="262" mass="30267">MQISQLHLYPIKSTKPYTVHQAFIQPQGLNFDREFMITELDGKFITARKDAVIYQFSAFPLPMGIAILAPDGEQFLVHYHDFSQTQSSEVWGNHFPSFVANEKINQWLSRYFERPVQLRWLGQQSQRHLSNSNAMPLSFADSNPILLTSEKSLAQLNEWSPIHSVMQQFRSNIVIDGLKAFEEDHWQRIQIGEVIFSVAQQCTRCILITRNIETNQLDPNAEPFRTLKKYHTNEQGKPTFGIHLIPENSGVVKIKDEIIVLE</sequence>
<evidence type="ECO:0000313" key="3">
    <source>
        <dbReference type="Proteomes" id="UP000280099"/>
    </source>
</evidence>
<dbReference type="PANTHER" id="PTHR14237:SF19">
    <property type="entry name" value="MITOCHONDRIAL AMIDOXIME REDUCING COMPONENT 1"/>
    <property type="match status" value="1"/>
</dbReference>
<comment type="caution">
    <text evidence="2">The sequence shown here is derived from an EMBL/GenBank/DDBJ whole genome shotgun (WGS) entry which is preliminary data.</text>
</comment>
<protein>
    <recommendedName>
        <fullName evidence="1">MOSC domain-containing protein</fullName>
    </recommendedName>
</protein>
<dbReference type="Gene3D" id="2.40.33.20">
    <property type="entry name" value="PK beta-barrel domain-like"/>
    <property type="match status" value="1"/>
</dbReference>
<dbReference type="InterPro" id="IPR005302">
    <property type="entry name" value="MoCF_Sase_C"/>
</dbReference>
<organism evidence="2 3">
    <name type="scientific">Otariodibacter oris</name>
    <dbReference type="NCBI Taxonomy" id="1032623"/>
    <lineage>
        <taxon>Bacteria</taxon>
        <taxon>Pseudomonadati</taxon>
        <taxon>Pseudomonadota</taxon>
        <taxon>Gammaproteobacteria</taxon>
        <taxon>Pasteurellales</taxon>
        <taxon>Pasteurellaceae</taxon>
        <taxon>Otariodibacter</taxon>
    </lineage>
</organism>
<dbReference type="PANTHER" id="PTHR14237">
    <property type="entry name" value="MOLYBDOPTERIN COFACTOR SULFURASE MOSC"/>
    <property type="match status" value="1"/>
</dbReference>
<dbReference type="GO" id="GO:0003824">
    <property type="term" value="F:catalytic activity"/>
    <property type="evidence" value="ECO:0007669"/>
    <property type="project" value="InterPro"/>
</dbReference>
<dbReference type="InterPro" id="IPR011037">
    <property type="entry name" value="Pyrv_Knase-like_insert_dom_sf"/>
</dbReference>